<evidence type="ECO:0000259" key="2">
    <source>
        <dbReference type="Pfam" id="PF16087"/>
    </source>
</evidence>
<dbReference type="OrthoDB" id="9994280at2759"/>
<evidence type="ECO:0000313" key="3">
    <source>
        <dbReference type="EMBL" id="CAH2010234.1"/>
    </source>
</evidence>
<sequence length="227" mass="26944">MIAYNKSDIKWLTYYKYLNYLRDHQIDRLLIYDESQRNSRRGARLYQERFPDRQTPSHAYYSWLVEHLKNEHNDPVNGDHHNMSYCRYKDRHCSYKKLNTPRYRFNRTMFANYLQGVVVYEHDEIESVRGNDDAGSPSQEPITADDTEPSIQNENAACSKRKSNTMNTPRSRPGKQNQDSLAKDVLTTVQEHFKRPRIEEGRFDVFGKSVAIKLREMDKRQSLIAEK</sequence>
<evidence type="ECO:0000256" key="1">
    <source>
        <dbReference type="SAM" id="MobiDB-lite"/>
    </source>
</evidence>
<dbReference type="Proteomes" id="UP001152888">
    <property type="component" value="Unassembled WGS sequence"/>
</dbReference>
<keyword evidence="4" id="KW-1185">Reference proteome</keyword>
<dbReference type="InterPro" id="IPR032135">
    <property type="entry name" value="DUF4817"/>
</dbReference>
<dbReference type="Pfam" id="PF16087">
    <property type="entry name" value="DUF4817"/>
    <property type="match status" value="1"/>
</dbReference>
<name>A0A9P0MAA6_ACAOB</name>
<evidence type="ECO:0000313" key="4">
    <source>
        <dbReference type="Proteomes" id="UP001152888"/>
    </source>
</evidence>
<reference evidence="3" key="1">
    <citation type="submission" date="2022-03" db="EMBL/GenBank/DDBJ databases">
        <authorList>
            <person name="Sayadi A."/>
        </authorList>
    </citation>
    <scope>NUCLEOTIDE SEQUENCE</scope>
</reference>
<organism evidence="3 4">
    <name type="scientific">Acanthoscelides obtectus</name>
    <name type="common">Bean weevil</name>
    <name type="synonym">Bruchus obtectus</name>
    <dbReference type="NCBI Taxonomy" id="200917"/>
    <lineage>
        <taxon>Eukaryota</taxon>
        <taxon>Metazoa</taxon>
        <taxon>Ecdysozoa</taxon>
        <taxon>Arthropoda</taxon>
        <taxon>Hexapoda</taxon>
        <taxon>Insecta</taxon>
        <taxon>Pterygota</taxon>
        <taxon>Neoptera</taxon>
        <taxon>Endopterygota</taxon>
        <taxon>Coleoptera</taxon>
        <taxon>Polyphaga</taxon>
        <taxon>Cucujiformia</taxon>
        <taxon>Chrysomeloidea</taxon>
        <taxon>Chrysomelidae</taxon>
        <taxon>Bruchinae</taxon>
        <taxon>Bruchini</taxon>
        <taxon>Acanthoscelides</taxon>
    </lineage>
</organism>
<gene>
    <name evidence="3" type="ORF">ACAOBT_LOCUS31392</name>
</gene>
<feature type="domain" description="DUF4817" evidence="2">
    <location>
        <begin position="24"/>
        <end position="69"/>
    </location>
</feature>
<feature type="region of interest" description="Disordered" evidence="1">
    <location>
        <begin position="128"/>
        <end position="183"/>
    </location>
</feature>
<protein>
    <recommendedName>
        <fullName evidence="2">DUF4817 domain-containing protein</fullName>
    </recommendedName>
</protein>
<dbReference type="AlphaFoldDB" id="A0A9P0MAA6"/>
<comment type="caution">
    <text evidence="3">The sequence shown here is derived from an EMBL/GenBank/DDBJ whole genome shotgun (WGS) entry which is preliminary data.</text>
</comment>
<proteinExistence type="predicted"/>
<feature type="compositionally biased region" description="Polar residues" evidence="1">
    <location>
        <begin position="164"/>
        <end position="180"/>
    </location>
</feature>
<accession>A0A9P0MAA6</accession>
<dbReference type="EMBL" id="CAKOFQ010007954">
    <property type="protein sequence ID" value="CAH2010234.1"/>
    <property type="molecule type" value="Genomic_DNA"/>
</dbReference>